<dbReference type="EMBL" id="JARK01001509">
    <property type="protein sequence ID" value="EYB94261.1"/>
    <property type="molecule type" value="Genomic_DNA"/>
</dbReference>
<name>A0A016SV42_9BILA</name>
<proteinExistence type="predicted"/>
<accession>A0A016SV42</accession>
<keyword evidence="2" id="KW-1185">Reference proteome</keyword>
<sequence length="98" mass="10677">MFPFDDIDFFCQRVAGYLGGVSKLAAASSVEVAPVSVWILRTCWVEIISCSSSTASSCDLAGVNGAIRAEDIYEYHSGRAILCRRVRFISAYEEGTRG</sequence>
<organism evidence="1 2">
    <name type="scientific">Ancylostoma ceylanicum</name>
    <dbReference type="NCBI Taxonomy" id="53326"/>
    <lineage>
        <taxon>Eukaryota</taxon>
        <taxon>Metazoa</taxon>
        <taxon>Ecdysozoa</taxon>
        <taxon>Nematoda</taxon>
        <taxon>Chromadorea</taxon>
        <taxon>Rhabditida</taxon>
        <taxon>Rhabditina</taxon>
        <taxon>Rhabditomorpha</taxon>
        <taxon>Strongyloidea</taxon>
        <taxon>Ancylostomatidae</taxon>
        <taxon>Ancylostomatinae</taxon>
        <taxon>Ancylostoma</taxon>
    </lineage>
</organism>
<dbReference type="AlphaFoldDB" id="A0A016SV42"/>
<evidence type="ECO:0000313" key="1">
    <source>
        <dbReference type="EMBL" id="EYB94261.1"/>
    </source>
</evidence>
<reference evidence="2" key="1">
    <citation type="journal article" date="2015" name="Nat. Genet.">
        <title>The genome and transcriptome of the zoonotic hookworm Ancylostoma ceylanicum identify infection-specific gene families.</title>
        <authorList>
            <person name="Schwarz E.M."/>
            <person name="Hu Y."/>
            <person name="Antoshechkin I."/>
            <person name="Miller M.M."/>
            <person name="Sternberg P.W."/>
            <person name="Aroian R.V."/>
        </authorList>
    </citation>
    <scope>NUCLEOTIDE SEQUENCE</scope>
    <source>
        <strain evidence="2">HY135</strain>
    </source>
</reference>
<dbReference type="Proteomes" id="UP000024635">
    <property type="component" value="Unassembled WGS sequence"/>
</dbReference>
<gene>
    <name evidence="1" type="primary">Acey_s0173.g390</name>
    <name evidence="1" type="ORF">Y032_0173g390</name>
</gene>
<comment type="caution">
    <text evidence="1">The sequence shown here is derived from an EMBL/GenBank/DDBJ whole genome shotgun (WGS) entry which is preliminary data.</text>
</comment>
<evidence type="ECO:0000313" key="2">
    <source>
        <dbReference type="Proteomes" id="UP000024635"/>
    </source>
</evidence>
<protein>
    <submittedName>
        <fullName evidence="1">Uncharacterized protein</fullName>
    </submittedName>
</protein>